<keyword evidence="5" id="KW-0028">Amino-acid biosynthesis</keyword>
<feature type="transmembrane region" description="Helical" evidence="11">
    <location>
        <begin position="22"/>
        <end position="48"/>
    </location>
</feature>
<comment type="subcellular location">
    <subcellularLocation>
        <location evidence="1">Membrane</location>
        <topology evidence="1">Multi-pass membrane protein</topology>
    </subcellularLocation>
</comment>
<dbReference type="Pfam" id="PF07264">
    <property type="entry name" value="EI24"/>
    <property type="match status" value="1"/>
</dbReference>
<feature type="transmembrane region" description="Helical" evidence="11">
    <location>
        <begin position="60"/>
        <end position="88"/>
    </location>
</feature>
<evidence type="ECO:0000256" key="4">
    <source>
        <dbReference type="ARBA" id="ARBA00022519"/>
    </source>
</evidence>
<dbReference type="GO" id="GO:0009675">
    <property type="term" value="F:high-affinity sulfate:proton symporter activity"/>
    <property type="evidence" value="ECO:0007669"/>
    <property type="project" value="TreeGrafter"/>
</dbReference>
<protein>
    <submittedName>
        <fullName evidence="12">Sulfate transporter CysZ</fullName>
    </submittedName>
</protein>
<dbReference type="PANTHER" id="PTHR37468:SF1">
    <property type="entry name" value="SULFATE TRANSPORTER CYSZ"/>
    <property type="match status" value="1"/>
</dbReference>
<keyword evidence="7 11" id="KW-1133">Transmembrane helix</keyword>
<name>A0A6I6D5I9_9GAMM</name>
<evidence type="ECO:0000256" key="11">
    <source>
        <dbReference type="SAM" id="Phobius"/>
    </source>
</evidence>
<keyword evidence="4" id="KW-0997">Cell inner membrane</keyword>
<evidence type="ECO:0000256" key="7">
    <source>
        <dbReference type="ARBA" id="ARBA00022989"/>
    </source>
</evidence>
<keyword evidence="6 11" id="KW-0812">Transmembrane</keyword>
<keyword evidence="8" id="KW-0764">Sulfate transport</keyword>
<evidence type="ECO:0000256" key="5">
    <source>
        <dbReference type="ARBA" id="ARBA00022605"/>
    </source>
</evidence>
<keyword evidence="13" id="KW-1185">Reference proteome</keyword>
<evidence type="ECO:0000256" key="10">
    <source>
        <dbReference type="ARBA" id="ARBA00023192"/>
    </source>
</evidence>
<feature type="transmembrane region" description="Helical" evidence="11">
    <location>
        <begin position="192"/>
        <end position="215"/>
    </location>
</feature>
<keyword evidence="10" id="KW-0198">Cysteine biosynthesis</keyword>
<dbReference type="InterPro" id="IPR059112">
    <property type="entry name" value="CysZ/EI24"/>
</dbReference>
<evidence type="ECO:0000256" key="3">
    <source>
        <dbReference type="ARBA" id="ARBA00022475"/>
    </source>
</evidence>
<evidence type="ECO:0000256" key="1">
    <source>
        <dbReference type="ARBA" id="ARBA00004141"/>
    </source>
</evidence>
<dbReference type="EMBL" id="CP046415">
    <property type="protein sequence ID" value="QGT79507.1"/>
    <property type="molecule type" value="Genomic_DNA"/>
</dbReference>
<dbReference type="KEGG" id="ghl:GM160_00470"/>
<evidence type="ECO:0000256" key="2">
    <source>
        <dbReference type="ARBA" id="ARBA00022448"/>
    </source>
</evidence>
<evidence type="ECO:0000256" key="9">
    <source>
        <dbReference type="ARBA" id="ARBA00023136"/>
    </source>
</evidence>
<dbReference type="GO" id="GO:0000103">
    <property type="term" value="P:sulfate assimilation"/>
    <property type="evidence" value="ECO:0007669"/>
    <property type="project" value="TreeGrafter"/>
</dbReference>
<keyword evidence="9 11" id="KW-0472">Membrane</keyword>
<dbReference type="InterPro" id="IPR050480">
    <property type="entry name" value="CysZ-like"/>
</dbReference>
<keyword evidence="3" id="KW-1003">Cell membrane</keyword>
<proteinExistence type="predicted"/>
<evidence type="ECO:0000313" key="12">
    <source>
        <dbReference type="EMBL" id="QGT79507.1"/>
    </source>
</evidence>
<evidence type="ECO:0000313" key="13">
    <source>
        <dbReference type="Proteomes" id="UP000427716"/>
    </source>
</evidence>
<evidence type="ECO:0000256" key="6">
    <source>
        <dbReference type="ARBA" id="ARBA00022692"/>
    </source>
</evidence>
<evidence type="ECO:0000256" key="8">
    <source>
        <dbReference type="ARBA" id="ARBA00023032"/>
    </source>
</evidence>
<gene>
    <name evidence="12" type="primary">cysZ</name>
    <name evidence="12" type="ORF">GM160_00470</name>
</gene>
<dbReference type="GO" id="GO:0019344">
    <property type="term" value="P:cysteine biosynthetic process"/>
    <property type="evidence" value="ECO:0007669"/>
    <property type="project" value="UniProtKB-KW"/>
</dbReference>
<dbReference type="PANTHER" id="PTHR37468">
    <property type="entry name" value="SULFATE TRANSPORTER CYSZ"/>
    <property type="match status" value="1"/>
</dbReference>
<sequence length="240" mass="26377">MGGLGYWLAGWRLMWQPGLRRFTLIPLLINTLLFGLAGWLLLSLAGAWVEGLLPDWLDFLYWLLMPIVVLGLLLATFFTFTLVANLIAAPFNAVLAARVETHLTGQPPPGDDQGMITGAVGAVAGEVGRLLYLAAWAIPLVILWFIPGLNLLAPFAWFLFSAWMMSLEYVDNPAGNHGLSFAEQRRRLRQRPALTLGFGSLMTLMTMVPVANFFAMPVGVCGATRMWVEGFEGKAIRRAG</sequence>
<dbReference type="Proteomes" id="UP000427716">
    <property type="component" value="Chromosome"/>
</dbReference>
<keyword evidence="2" id="KW-0813">Transport</keyword>
<organism evidence="12 13">
    <name type="scientific">Guyparkeria halophila</name>
    <dbReference type="NCBI Taxonomy" id="47960"/>
    <lineage>
        <taxon>Bacteria</taxon>
        <taxon>Pseudomonadati</taxon>
        <taxon>Pseudomonadota</taxon>
        <taxon>Gammaproteobacteria</taxon>
        <taxon>Chromatiales</taxon>
        <taxon>Thioalkalibacteraceae</taxon>
        <taxon>Guyparkeria</taxon>
    </lineage>
</organism>
<dbReference type="AlphaFoldDB" id="A0A6I6D5I9"/>
<accession>A0A6I6D5I9</accession>
<reference evidence="12 13" key="1">
    <citation type="submission" date="2019-11" db="EMBL/GenBank/DDBJ databases">
        <authorList>
            <person name="Zhang J."/>
            <person name="Sun C."/>
        </authorList>
    </citation>
    <scope>NUCLEOTIDE SEQUENCE [LARGE SCALE GENOMIC DNA]</scope>
    <source>
        <strain evidence="13">sp2</strain>
    </source>
</reference>
<dbReference type="GO" id="GO:0005886">
    <property type="term" value="C:plasma membrane"/>
    <property type="evidence" value="ECO:0007669"/>
    <property type="project" value="TreeGrafter"/>
</dbReference>
<dbReference type="NCBIfam" id="NF003433">
    <property type="entry name" value="PRK04949.1"/>
    <property type="match status" value="1"/>
</dbReference>